<proteinExistence type="predicted"/>
<accession>A0A0C9TSV9</accession>
<evidence type="ECO:0000313" key="1">
    <source>
        <dbReference type="EMBL" id="KIJ24899.1"/>
    </source>
</evidence>
<reference evidence="1 2" key="1">
    <citation type="submission" date="2014-06" db="EMBL/GenBank/DDBJ databases">
        <title>Evolutionary Origins and Diversification of the Mycorrhizal Mutualists.</title>
        <authorList>
            <consortium name="DOE Joint Genome Institute"/>
            <consortium name="Mycorrhizal Genomics Consortium"/>
            <person name="Kohler A."/>
            <person name="Kuo A."/>
            <person name="Nagy L.G."/>
            <person name="Floudas D."/>
            <person name="Copeland A."/>
            <person name="Barry K.W."/>
            <person name="Cichocki N."/>
            <person name="Veneault-Fourrey C."/>
            <person name="LaButti K."/>
            <person name="Lindquist E.A."/>
            <person name="Lipzen A."/>
            <person name="Lundell T."/>
            <person name="Morin E."/>
            <person name="Murat C."/>
            <person name="Riley R."/>
            <person name="Ohm R."/>
            <person name="Sun H."/>
            <person name="Tunlid A."/>
            <person name="Henrissat B."/>
            <person name="Grigoriev I.V."/>
            <person name="Hibbett D.S."/>
            <person name="Martin F."/>
        </authorList>
    </citation>
    <scope>NUCLEOTIDE SEQUENCE [LARGE SCALE GENOMIC DNA]</scope>
    <source>
        <strain evidence="1 2">SS14</strain>
    </source>
</reference>
<protein>
    <submittedName>
        <fullName evidence="1">Unplaced genomic scaffold SPHSTscaffold_374, whole genome shotgun sequence</fullName>
    </submittedName>
</protein>
<sequence>MPTCFCEGRDCRRLGGRELTQRQFNQHLRDERVSSYRQAATKPEPLVDDAIKEEVFRMLFEQPNSERFPMKFEDGVSHIDDTLGSPTTASNPFKNEPISDKGGIPHEEALMKAALVELKRIQSAAREVIQTVHLALANPQLGQGIPLVPENHPLTPHCAWLNNQKAKCIPYQTIASPVLQVFAQSVLEEIDNTLNVIEHHRSAWAEPGLLHYDTGMQIPFTPS</sequence>
<name>A0A0C9TSV9_SPHS4</name>
<gene>
    <name evidence="1" type="ORF">M422DRAFT_274225</name>
</gene>
<dbReference type="AlphaFoldDB" id="A0A0C9TSV9"/>
<organism evidence="1 2">
    <name type="scientific">Sphaerobolus stellatus (strain SS14)</name>
    <dbReference type="NCBI Taxonomy" id="990650"/>
    <lineage>
        <taxon>Eukaryota</taxon>
        <taxon>Fungi</taxon>
        <taxon>Dikarya</taxon>
        <taxon>Basidiomycota</taxon>
        <taxon>Agaricomycotina</taxon>
        <taxon>Agaricomycetes</taxon>
        <taxon>Phallomycetidae</taxon>
        <taxon>Geastrales</taxon>
        <taxon>Sphaerobolaceae</taxon>
        <taxon>Sphaerobolus</taxon>
    </lineage>
</organism>
<dbReference type="HOGENOM" id="CLU_1230583_0_0_1"/>
<evidence type="ECO:0000313" key="2">
    <source>
        <dbReference type="Proteomes" id="UP000054279"/>
    </source>
</evidence>
<dbReference type="EMBL" id="KN837449">
    <property type="protein sequence ID" value="KIJ24899.1"/>
    <property type="molecule type" value="Genomic_DNA"/>
</dbReference>
<keyword evidence="2" id="KW-1185">Reference proteome</keyword>
<dbReference type="Proteomes" id="UP000054279">
    <property type="component" value="Unassembled WGS sequence"/>
</dbReference>